<dbReference type="GeneID" id="4818247"/>
<feature type="region of interest" description="Disordered" evidence="1">
    <location>
        <begin position="73"/>
        <end position="93"/>
    </location>
</feature>
<feature type="compositionally biased region" description="Basic and acidic residues" evidence="1">
    <location>
        <begin position="83"/>
        <end position="93"/>
    </location>
</feature>
<keyword evidence="3" id="KW-1185">Reference proteome</keyword>
<dbReference type="OrthoDB" id="19286at10239"/>
<evidence type="ECO:0000256" key="1">
    <source>
        <dbReference type="SAM" id="MobiDB-lite"/>
    </source>
</evidence>
<reference evidence="2 3" key="1">
    <citation type="submission" date="2006-12" db="EMBL/GenBank/DDBJ databases">
        <title>Genomic analysis of Burkholderia ambifaria phage BcepF1, a member of the Bcep781- like phage supergroup.</title>
        <authorList>
            <person name="Summer E.J."/>
            <person name="Robinson S."/>
            <person name="Haines C."/>
            <person name="Adams B."/>
            <person name="Daggett M."/>
            <person name="Landua J."/>
            <person name="Swanson S."/>
            <person name="Vorndam W."/>
            <person name="Morrison W."/>
            <person name="Nail K."/>
            <person name="Gonzalez C."/>
            <person name="Young R."/>
        </authorList>
    </citation>
    <scope>NUCLEOTIDE SEQUENCE [LARGE SCALE GENOMIC DNA]</scope>
</reference>
<dbReference type="KEGG" id="vg:4818247"/>
<dbReference type="RefSeq" id="YP_001039704.1">
    <property type="nucleotide sequence ID" value="NC_009015.1"/>
</dbReference>
<evidence type="ECO:0000313" key="2">
    <source>
        <dbReference type="EMBL" id="ABL96751.1"/>
    </source>
</evidence>
<accession>A1YZS4</accession>
<protein>
    <submittedName>
        <fullName evidence="2">Uncharacterized protein</fullName>
    </submittedName>
</protein>
<gene>
    <name evidence="2" type="ORF">BcepF1.020</name>
</gene>
<name>A1YZS4_9CAUD</name>
<proteinExistence type="predicted"/>
<evidence type="ECO:0000313" key="3">
    <source>
        <dbReference type="Proteomes" id="UP000001793"/>
    </source>
</evidence>
<dbReference type="EMBL" id="EF153632">
    <property type="protein sequence ID" value="ABL96751.1"/>
    <property type="molecule type" value="Genomic_DNA"/>
</dbReference>
<dbReference type="Proteomes" id="UP000001793">
    <property type="component" value="Segment"/>
</dbReference>
<sequence>MSLELKVGQVWRAKRPAAAGSFLCPMINDRQIIWIDSFGSEIQYDSPSVAPGRKYPKVTREAFEKWAGREVKSELPPGGEWARWNDQDRSQNK</sequence>
<organism evidence="2 3">
    <name type="scientific">Burkholderia phage BcepF1</name>
    <dbReference type="NCBI Taxonomy" id="2886897"/>
    <lineage>
        <taxon>Viruses</taxon>
        <taxon>Duplodnaviria</taxon>
        <taxon>Heunggongvirae</taxon>
        <taxon>Uroviricota</taxon>
        <taxon>Caudoviricetes</taxon>
        <taxon>Lindbergviridae</taxon>
        <taxon>Bcepfunavirus</taxon>
        <taxon>Bcepfunavirus bcepF1</taxon>
    </lineage>
</organism>